<evidence type="ECO:0000256" key="5">
    <source>
        <dbReference type="ARBA" id="ARBA00022553"/>
    </source>
</evidence>
<keyword evidence="8" id="KW-0547">Nucleotide-binding</keyword>
<evidence type="ECO:0000313" key="17">
    <source>
        <dbReference type="Proteomes" id="UP000293154"/>
    </source>
</evidence>
<evidence type="ECO:0000259" key="15">
    <source>
        <dbReference type="PROSITE" id="PS50109"/>
    </source>
</evidence>
<keyword evidence="7 14" id="KW-0812">Transmembrane</keyword>
<dbReference type="Gene3D" id="1.10.287.130">
    <property type="match status" value="1"/>
</dbReference>
<feature type="transmembrane region" description="Helical" evidence="14">
    <location>
        <begin position="181"/>
        <end position="203"/>
    </location>
</feature>
<dbReference type="Gene3D" id="3.30.450.20">
    <property type="entry name" value="PAS domain"/>
    <property type="match status" value="2"/>
</dbReference>
<evidence type="ECO:0000256" key="12">
    <source>
        <dbReference type="ARBA" id="ARBA00023012"/>
    </source>
</evidence>
<dbReference type="CDD" id="cd16915">
    <property type="entry name" value="HATPase_DpiB-CitA-like"/>
    <property type="match status" value="1"/>
</dbReference>
<dbReference type="GO" id="GO:0005886">
    <property type="term" value="C:plasma membrane"/>
    <property type="evidence" value="ECO:0007669"/>
    <property type="project" value="UniProtKB-SubCell"/>
</dbReference>
<dbReference type="AlphaFoldDB" id="A0A411WNQ6"/>
<dbReference type="Gene3D" id="3.30.565.10">
    <property type="entry name" value="Histidine kinase-like ATPase, C-terminal domain"/>
    <property type="match status" value="1"/>
</dbReference>
<dbReference type="InterPro" id="IPR036890">
    <property type="entry name" value="HATPase_C_sf"/>
</dbReference>
<dbReference type="FunFam" id="3.30.450.20:FF:000018">
    <property type="entry name" value="Sensor histidine kinase DcuS"/>
    <property type="match status" value="1"/>
</dbReference>
<dbReference type="PROSITE" id="PS50109">
    <property type="entry name" value="HIS_KIN"/>
    <property type="match status" value="1"/>
</dbReference>
<dbReference type="InterPro" id="IPR029151">
    <property type="entry name" value="Sensor-like_sf"/>
</dbReference>
<dbReference type="Pfam" id="PF14689">
    <property type="entry name" value="SPOB_a"/>
    <property type="match status" value="1"/>
</dbReference>
<keyword evidence="4" id="KW-1003">Cell membrane</keyword>
<evidence type="ECO:0000256" key="1">
    <source>
        <dbReference type="ARBA" id="ARBA00000085"/>
    </source>
</evidence>
<dbReference type="InterPro" id="IPR000014">
    <property type="entry name" value="PAS"/>
</dbReference>
<dbReference type="SUPFAM" id="SSF55890">
    <property type="entry name" value="Sporulation response regulatory protein Spo0B"/>
    <property type="match status" value="1"/>
</dbReference>
<dbReference type="SMART" id="SM00387">
    <property type="entry name" value="HATPase_c"/>
    <property type="match status" value="1"/>
</dbReference>
<dbReference type="SUPFAM" id="SSF55785">
    <property type="entry name" value="PYP-like sensor domain (PAS domain)"/>
    <property type="match status" value="1"/>
</dbReference>
<dbReference type="InterPro" id="IPR035965">
    <property type="entry name" value="PAS-like_dom_sf"/>
</dbReference>
<keyword evidence="12" id="KW-0902">Two-component regulatory system</keyword>
<evidence type="ECO:0000256" key="14">
    <source>
        <dbReference type="SAM" id="Phobius"/>
    </source>
</evidence>
<keyword evidence="6" id="KW-0808">Transferase</keyword>
<dbReference type="PANTHER" id="PTHR43547:SF10">
    <property type="entry name" value="SENSOR HISTIDINE KINASE DCUS"/>
    <property type="match status" value="1"/>
</dbReference>
<evidence type="ECO:0000256" key="8">
    <source>
        <dbReference type="ARBA" id="ARBA00022741"/>
    </source>
</evidence>
<dbReference type="InterPro" id="IPR039506">
    <property type="entry name" value="SPOB_a"/>
</dbReference>
<evidence type="ECO:0000256" key="9">
    <source>
        <dbReference type="ARBA" id="ARBA00022777"/>
    </source>
</evidence>
<dbReference type="RefSeq" id="WP_130592727.1">
    <property type="nucleotide sequence ID" value="NZ_CP034752.1"/>
</dbReference>
<keyword evidence="5" id="KW-0597">Phosphoprotein</keyword>
<dbReference type="OrthoDB" id="9792686at2"/>
<accession>A0A411WNQ6</accession>
<evidence type="ECO:0000256" key="2">
    <source>
        <dbReference type="ARBA" id="ARBA00004651"/>
    </source>
</evidence>
<feature type="domain" description="Histidine kinase" evidence="15">
    <location>
        <begin position="433"/>
        <end position="540"/>
    </location>
</feature>
<name>A0A411WNQ6_9GAMM</name>
<keyword evidence="13 14" id="KW-0472">Membrane</keyword>
<dbReference type="SUPFAM" id="SSF55874">
    <property type="entry name" value="ATPase domain of HSP90 chaperone/DNA topoisomerase II/histidine kinase"/>
    <property type="match status" value="1"/>
</dbReference>
<comment type="catalytic activity">
    <reaction evidence="1">
        <text>ATP + protein L-histidine = ADP + protein N-phospho-L-histidine.</text>
        <dbReference type="EC" id="2.7.13.3"/>
    </reaction>
</comment>
<evidence type="ECO:0000256" key="7">
    <source>
        <dbReference type="ARBA" id="ARBA00022692"/>
    </source>
</evidence>
<keyword evidence="17" id="KW-1185">Reference proteome</keyword>
<evidence type="ECO:0000256" key="10">
    <source>
        <dbReference type="ARBA" id="ARBA00022840"/>
    </source>
</evidence>
<keyword evidence="9 16" id="KW-0418">Kinase</keyword>
<dbReference type="KEGG" id="prag:EKN56_16120"/>
<dbReference type="EMBL" id="CP034752">
    <property type="protein sequence ID" value="QBH97796.1"/>
    <property type="molecule type" value="Genomic_DNA"/>
</dbReference>
<dbReference type="PANTHER" id="PTHR43547">
    <property type="entry name" value="TWO-COMPONENT HISTIDINE KINASE"/>
    <property type="match status" value="1"/>
</dbReference>
<dbReference type="InterPro" id="IPR016120">
    <property type="entry name" value="Sig_transdc_His_kin_SpoOB"/>
</dbReference>
<protein>
    <recommendedName>
        <fullName evidence="3">histidine kinase</fullName>
        <ecNumber evidence="3">2.7.13.3</ecNumber>
    </recommendedName>
</protein>
<dbReference type="InterPro" id="IPR005467">
    <property type="entry name" value="His_kinase_dom"/>
</dbReference>
<organism evidence="16 17">
    <name type="scientific">Limnobaculum zhutongyuii</name>
    <dbReference type="NCBI Taxonomy" id="2498113"/>
    <lineage>
        <taxon>Bacteria</taxon>
        <taxon>Pseudomonadati</taxon>
        <taxon>Pseudomonadota</taxon>
        <taxon>Gammaproteobacteria</taxon>
        <taxon>Enterobacterales</taxon>
        <taxon>Budviciaceae</taxon>
        <taxon>Limnobaculum</taxon>
    </lineage>
</organism>
<dbReference type="InterPro" id="IPR033463">
    <property type="entry name" value="sCache_3"/>
</dbReference>
<dbReference type="GO" id="GO:0000155">
    <property type="term" value="F:phosphorelay sensor kinase activity"/>
    <property type="evidence" value="ECO:0007669"/>
    <property type="project" value="InterPro"/>
</dbReference>
<dbReference type="GO" id="GO:0005524">
    <property type="term" value="F:ATP binding"/>
    <property type="evidence" value="ECO:0007669"/>
    <property type="project" value="UniProtKB-KW"/>
</dbReference>
<dbReference type="SUPFAM" id="SSF103190">
    <property type="entry name" value="Sensory domain-like"/>
    <property type="match status" value="1"/>
</dbReference>
<evidence type="ECO:0000313" key="16">
    <source>
        <dbReference type="EMBL" id="QBH97796.1"/>
    </source>
</evidence>
<gene>
    <name evidence="16" type="primary">dpiB</name>
    <name evidence="16" type="ORF">EKN56_16120</name>
</gene>
<dbReference type="Pfam" id="PF17203">
    <property type="entry name" value="sCache_3_2"/>
    <property type="match status" value="1"/>
</dbReference>
<dbReference type="Pfam" id="PF02518">
    <property type="entry name" value="HATPase_c"/>
    <property type="match status" value="1"/>
</dbReference>
<evidence type="ECO:0000256" key="13">
    <source>
        <dbReference type="ARBA" id="ARBA00023136"/>
    </source>
</evidence>
<evidence type="ECO:0000256" key="11">
    <source>
        <dbReference type="ARBA" id="ARBA00022989"/>
    </source>
</evidence>
<sequence>MRIKTKKEYIKNMLKNMSFQWRVFLLLLVVFTLLLGALNKFMEYQLDNYLTDKVSEIAMNQAKIIASMDDVIEGVEQRDTKKLKKIADRLSMESNFSYLVIGDENSTRLYHPNPEKIGYTMQWNKPGALERGESYIISSEGSMGLALRAKTPIWDKNNQVIGVISLGYLNSKIDMWRSNQILPLTSALLLILFILILLSWQFSTHIKKQMMGMEPMEIARVQRQQDALFGAVFEGLIAVDTEGKITAINQNAQKMFKLAGAAKYLVGQKVQNLITPSDYFLETSGTNRIDDLLIINGLKIIANRVGIWIDGEFQGWVVSFRRHDEINTLSAQLSQIQQYVENLRTLRHEHLNWISTIGGLLQLKEYDRALEMVKFESSNQQSLIDSISQMFKNRLIAGLLFGKYHRAKELGLEMQFIPGSTLSANVNPLTENELASILGNLLNNAFEATLKNPDSNKLIEFFISDEGSELIIEVSDNGCGIAPDIHDTIFTRGVTSKNSGDHGIGLYLVKTYIDQYNGTITIDDNEPCGTVFSIFIPKGKGS</sequence>
<proteinExistence type="predicted"/>
<dbReference type="PRINTS" id="PR00344">
    <property type="entry name" value="BCTRLSENSOR"/>
</dbReference>
<keyword evidence="10" id="KW-0067">ATP-binding</keyword>
<dbReference type="CDD" id="cd00130">
    <property type="entry name" value="PAS"/>
    <property type="match status" value="1"/>
</dbReference>
<reference evidence="16 17" key="1">
    <citation type="submission" date="2019-03" db="EMBL/GenBank/DDBJ databases">
        <title>Pragia sp. nov. isolated from the gut tract of Carduelis flavirostris.</title>
        <authorList>
            <person name="Ge Y."/>
        </authorList>
    </citation>
    <scope>NUCLEOTIDE SEQUENCE [LARGE SCALE GENOMIC DNA]</scope>
    <source>
        <strain evidence="16 17">CF-458</strain>
    </source>
</reference>
<dbReference type="Proteomes" id="UP000293154">
    <property type="component" value="Chromosome"/>
</dbReference>
<evidence type="ECO:0000256" key="4">
    <source>
        <dbReference type="ARBA" id="ARBA00022475"/>
    </source>
</evidence>
<keyword evidence="11 14" id="KW-1133">Transmembrane helix</keyword>
<dbReference type="EC" id="2.7.13.3" evidence="3"/>
<dbReference type="InterPro" id="IPR003594">
    <property type="entry name" value="HATPase_dom"/>
</dbReference>
<dbReference type="InterPro" id="IPR004358">
    <property type="entry name" value="Sig_transdc_His_kin-like_C"/>
</dbReference>
<comment type="subcellular location">
    <subcellularLocation>
        <location evidence="2">Cell membrane</location>
        <topology evidence="2">Multi-pass membrane protein</topology>
    </subcellularLocation>
</comment>
<dbReference type="NCBIfam" id="NF011627">
    <property type="entry name" value="PRK15053.1"/>
    <property type="match status" value="1"/>
</dbReference>
<evidence type="ECO:0000256" key="3">
    <source>
        <dbReference type="ARBA" id="ARBA00012438"/>
    </source>
</evidence>
<evidence type="ECO:0000256" key="6">
    <source>
        <dbReference type="ARBA" id="ARBA00022679"/>
    </source>
</evidence>